<gene>
    <name evidence="3" type="ORF">GSH16_12325</name>
</gene>
<dbReference type="InterPro" id="IPR000917">
    <property type="entry name" value="Sulfatase_N"/>
</dbReference>
<dbReference type="CDD" id="cd16142">
    <property type="entry name" value="ARS_like"/>
    <property type="match status" value="1"/>
</dbReference>
<feature type="chain" id="PRO_5025675406" evidence="1">
    <location>
        <begin position="23"/>
        <end position="528"/>
    </location>
</feature>
<dbReference type="InterPro" id="IPR017850">
    <property type="entry name" value="Alkaline_phosphatase_core_sf"/>
</dbReference>
<accession>A0A6B0U5P5</accession>
<dbReference type="RefSeq" id="WP_160855528.1">
    <property type="nucleotide sequence ID" value="NZ_WUWG01000005.1"/>
</dbReference>
<dbReference type="Pfam" id="PF00884">
    <property type="entry name" value="Sulfatase"/>
    <property type="match status" value="1"/>
</dbReference>
<dbReference type="InterPro" id="IPR052701">
    <property type="entry name" value="GAG_Ulvan_Degrading_Sulfatases"/>
</dbReference>
<sequence>MVRNILSSTALPLCLALGTAAAAQDADQPNILVIWGDDIGWENLSSYSGGTMGYTTPNLDRIANEGIRFTDHYAQPSCTAGRAAFITGQYPIRSGMTTVGQPGSPLGLQAASPTLAEQLKQEGYRTGHFGKNHLGDRNEHLPTMHGFDEFFGNLYHLNTQEEAEQRDYQRFGEEYAGSLEAYEEQFGTRGVIHSFATEEMDETEHPRFGVVGMQTIEDTGPLTQERMKNFDEGEVIPLALDFMAAAQEAGEPFFVWLNTSRMHLYTRLNDEWRYAAETYTSEADMYGSGLLQHDHDIGLVLDWLDEQGLTDNTIVWYSTDNGPEHASWPHGGTTPFRGEKMTTYEGGVRVPSFIRWPGVLPEDTVLNGIQAHQDMFTSLAAAAGIEDVAAEVMEEDQQYIDGVNNLPYWKGEAERSARTHIFHYYESVLTAVRMGPWKFHFSTKEDYYANVIPRTVPLVFNIRMDPFESYDTTDAYGHLMQKVSWLIQPMGVLMNEHLKTLADYPPVQGGTSFDMSNIVEEFMNKSLQ</sequence>
<dbReference type="Proteomes" id="UP000436016">
    <property type="component" value="Unassembled WGS sequence"/>
</dbReference>
<evidence type="ECO:0000259" key="2">
    <source>
        <dbReference type="Pfam" id="PF00884"/>
    </source>
</evidence>
<reference evidence="3 4" key="1">
    <citation type="submission" date="2019-12" db="EMBL/GenBank/DDBJ databases">
        <title>Strain KN286 was isolated from seawater, which was collected from Caroline Seamount in the tropical western Pacific.</title>
        <authorList>
            <person name="Wang Q."/>
        </authorList>
    </citation>
    <scope>NUCLEOTIDE SEQUENCE [LARGE SCALE GENOMIC DNA]</scope>
    <source>
        <strain evidence="3 4">KN286</strain>
    </source>
</reference>
<dbReference type="PANTHER" id="PTHR43751:SF2">
    <property type="entry name" value="SULFATASE N-TERMINAL DOMAIN-CONTAINING PROTEIN"/>
    <property type="match status" value="1"/>
</dbReference>
<protein>
    <submittedName>
        <fullName evidence="3">Sulfatase-like hydrolase/transferase</fullName>
    </submittedName>
</protein>
<comment type="caution">
    <text evidence="3">The sequence shown here is derived from an EMBL/GenBank/DDBJ whole genome shotgun (WGS) entry which is preliminary data.</text>
</comment>
<evidence type="ECO:0000313" key="3">
    <source>
        <dbReference type="EMBL" id="MXU66231.1"/>
    </source>
</evidence>
<dbReference type="GO" id="GO:0016740">
    <property type="term" value="F:transferase activity"/>
    <property type="evidence" value="ECO:0007669"/>
    <property type="project" value="UniProtKB-KW"/>
</dbReference>
<dbReference type="PANTHER" id="PTHR43751">
    <property type="entry name" value="SULFATASE"/>
    <property type="match status" value="1"/>
</dbReference>
<keyword evidence="4" id="KW-1185">Reference proteome</keyword>
<dbReference type="AlphaFoldDB" id="A0A6B0U5P5"/>
<name>A0A6B0U5P5_9RHOB</name>
<keyword evidence="1" id="KW-0732">Signal</keyword>
<keyword evidence="3" id="KW-0378">Hydrolase</keyword>
<feature type="signal peptide" evidence="1">
    <location>
        <begin position="1"/>
        <end position="22"/>
    </location>
</feature>
<keyword evidence="3" id="KW-0808">Transferase</keyword>
<dbReference type="Pfam" id="PF14707">
    <property type="entry name" value="Sulfatase_C"/>
    <property type="match status" value="1"/>
</dbReference>
<feature type="domain" description="Sulfatase N-terminal" evidence="2">
    <location>
        <begin position="29"/>
        <end position="385"/>
    </location>
</feature>
<dbReference type="EMBL" id="WUWG01000005">
    <property type="protein sequence ID" value="MXU66231.1"/>
    <property type="molecule type" value="Genomic_DNA"/>
</dbReference>
<evidence type="ECO:0000313" key="4">
    <source>
        <dbReference type="Proteomes" id="UP000436016"/>
    </source>
</evidence>
<proteinExistence type="predicted"/>
<dbReference type="Gene3D" id="3.30.1120.10">
    <property type="match status" value="1"/>
</dbReference>
<dbReference type="GO" id="GO:0016787">
    <property type="term" value="F:hydrolase activity"/>
    <property type="evidence" value="ECO:0007669"/>
    <property type="project" value="UniProtKB-KW"/>
</dbReference>
<dbReference type="Gene3D" id="3.40.720.10">
    <property type="entry name" value="Alkaline Phosphatase, subunit A"/>
    <property type="match status" value="1"/>
</dbReference>
<dbReference type="SUPFAM" id="SSF53649">
    <property type="entry name" value="Alkaline phosphatase-like"/>
    <property type="match status" value="1"/>
</dbReference>
<evidence type="ECO:0000256" key="1">
    <source>
        <dbReference type="SAM" id="SignalP"/>
    </source>
</evidence>
<organism evidence="3 4">
    <name type="scientific">Oceanomicrobium pacificus</name>
    <dbReference type="NCBI Taxonomy" id="2692916"/>
    <lineage>
        <taxon>Bacteria</taxon>
        <taxon>Pseudomonadati</taxon>
        <taxon>Pseudomonadota</taxon>
        <taxon>Alphaproteobacteria</taxon>
        <taxon>Rhodobacterales</taxon>
        <taxon>Paracoccaceae</taxon>
        <taxon>Oceanomicrobium</taxon>
    </lineage>
</organism>